<gene>
    <name evidence="1" type="ORF">INE88_03305</name>
</gene>
<proteinExistence type="predicted"/>
<evidence type="ECO:0000313" key="2">
    <source>
        <dbReference type="Proteomes" id="UP000679226"/>
    </source>
</evidence>
<accession>A0A975Q7H3</accession>
<evidence type="ECO:0000313" key="1">
    <source>
        <dbReference type="EMBL" id="QUT46476.1"/>
    </source>
</evidence>
<sequence length="70" mass="8356">MQLSPSKEYCNKYICFKIHLFHPYEHVNLRIPRDSLQYKLYFFPCIPHSRSHILAIKLNANIPIFCCIST</sequence>
<dbReference type="KEGG" id="beg:INE88_03305"/>
<dbReference type="Proteomes" id="UP000679226">
    <property type="component" value="Chromosome"/>
</dbReference>
<name>A0A975Q7H3_9BACE</name>
<protein>
    <submittedName>
        <fullName evidence="1">Uncharacterized protein</fullName>
    </submittedName>
</protein>
<reference evidence="1" key="1">
    <citation type="journal article" date="2021" name="PLoS Genet.">
        <title>Mobile Type VI secretion system loci of the gut Bacteroidales display extensive intra-ecosystem transfer, multi-species spread and geographical clustering.</title>
        <authorList>
            <person name="Garcia-Bayona L."/>
            <person name="Coyne M.J."/>
            <person name="Comstock L.E."/>
        </authorList>
    </citation>
    <scope>NUCLEOTIDE SEQUENCE</scope>
    <source>
        <strain evidence="1">CL11T00C20</strain>
    </source>
</reference>
<organism evidence="1 2">
    <name type="scientific">Bacteroides eggerthii</name>
    <dbReference type="NCBI Taxonomy" id="28111"/>
    <lineage>
        <taxon>Bacteria</taxon>
        <taxon>Pseudomonadati</taxon>
        <taxon>Bacteroidota</taxon>
        <taxon>Bacteroidia</taxon>
        <taxon>Bacteroidales</taxon>
        <taxon>Bacteroidaceae</taxon>
        <taxon>Bacteroides</taxon>
    </lineage>
</organism>
<dbReference type="EMBL" id="CP072227">
    <property type="protein sequence ID" value="QUT46476.1"/>
    <property type="molecule type" value="Genomic_DNA"/>
</dbReference>
<dbReference type="AlphaFoldDB" id="A0A975Q7H3"/>